<name>A0A1B1RYF6_9BACL</name>
<feature type="coiled-coil region" evidence="1">
    <location>
        <begin position="726"/>
        <end position="760"/>
    </location>
</feature>
<dbReference type="Gene3D" id="3.40.50.300">
    <property type="entry name" value="P-loop containing nucleotide triphosphate hydrolases"/>
    <property type="match status" value="2"/>
</dbReference>
<dbReference type="KEGG" id="pll:I858_002740"/>
<evidence type="ECO:0000313" key="5">
    <source>
        <dbReference type="Proteomes" id="UP000053354"/>
    </source>
</evidence>
<dbReference type="RefSeq" id="WP_049694268.1">
    <property type="nucleotide sequence ID" value="NZ_CP016540.2"/>
</dbReference>
<proteinExistence type="predicted"/>
<accession>A0A1B1RYF6</accession>
<feature type="coiled-coil region" evidence="1">
    <location>
        <begin position="652"/>
        <end position="682"/>
    </location>
</feature>
<evidence type="ECO:0000313" key="4">
    <source>
        <dbReference type="EMBL" id="ANU25971.1"/>
    </source>
</evidence>
<protein>
    <recommendedName>
        <fullName evidence="3">YhaN AAA domain-containing protein</fullName>
    </recommendedName>
</protein>
<dbReference type="PANTHER" id="PTHR41259:SF1">
    <property type="entry name" value="DOUBLE-STRAND BREAK REPAIR RAD50 ATPASE, PUTATIVE-RELATED"/>
    <property type="match status" value="1"/>
</dbReference>
<dbReference type="InterPro" id="IPR027417">
    <property type="entry name" value="P-loop_NTPase"/>
</dbReference>
<dbReference type="STRING" id="1302659.I858_002740"/>
<feature type="transmembrane region" description="Helical" evidence="2">
    <location>
        <begin position="471"/>
        <end position="488"/>
    </location>
</feature>
<keyword evidence="2" id="KW-0472">Membrane</keyword>
<keyword evidence="2" id="KW-0812">Transmembrane</keyword>
<feature type="coiled-coil region" evidence="1">
    <location>
        <begin position="156"/>
        <end position="203"/>
    </location>
</feature>
<keyword evidence="1" id="KW-0175">Coiled coil</keyword>
<evidence type="ECO:0000256" key="2">
    <source>
        <dbReference type="SAM" id="Phobius"/>
    </source>
</evidence>
<dbReference type="Pfam" id="PF13514">
    <property type="entry name" value="AAA_27"/>
    <property type="match status" value="1"/>
</dbReference>
<organism evidence="4 5">
    <name type="scientific">Planococcus versutus</name>
    <dbReference type="NCBI Taxonomy" id="1302659"/>
    <lineage>
        <taxon>Bacteria</taxon>
        <taxon>Bacillati</taxon>
        <taxon>Bacillota</taxon>
        <taxon>Bacilli</taxon>
        <taxon>Bacillales</taxon>
        <taxon>Caryophanaceae</taxon>
        <taxon>Planococcus</taxon>
    </lineage>
</organism>
<feature type="transmembrane region" description="Helical" evidence="2">
    <location>
        <begin position="448"/>
        <end position="465"/>
    </location>
</feature>
<reference evidence="4" key="1">
    <citation type="submission" date="2016-10" db="EMBL/GenBank/DDBJ databases">
        <authorList>
            <person name="See-Too W.S."/>
        </authorList>
    </citation>
    <scope>NUCLEOTIDE SEQUENCE</scope>
    <source>
        <strain evidence="4">L10.15</strain>
    </source>
</reference>
<dbReference type="InterPro" id="IPR038734">
    <property type="entry name" value="YhaN_AAA"/>
</dbReference>
<dbReference type="EMBL" id="CP016540">
    <property type="protein sequence ID" value="ANU25971.1"/>
    <property type="molecule type" value="Genomic_DNA"/>
</dbReference>
<keyword evidence="2" id="KW-1133">Transmembrane helix</keyword>
<dbReference type="SUPFAM" id="SSF52540">
    <property type="entry name" value="P-loop containing nucleoside triphosphate hydrolases"/>
    <property type="match status" value="2"/>
</dbReference>
<sequence length="946" mass="108638">MKIEKLVIYGFGKHENRTIRLGEQLVLFYGPNEAGKTTIQQFIIQLLFGFPARNQTHLRYEPKSVGKYGGQLYIDDPDYGKLVIERIKGKSAGEVTVTFEDGRRAGEAALKQVLRNYDRASFEAVFSFSIHELQGLGQLSETELSRTLLASGTTGIDALTNLESQLEKQMAELFKKSGRKPQLNALAEELRELEGELKDYRQRAQLYSPSIERLQAIEHRLRAIEDEEIAQDKKLKDISKWQQAAPLFANKSKLTEQLNKLEINRFPTEGRRQMDRLVDKLTQTKADKEYLTNQQAHLIDPNQVDAMESIENLLNRESDWHQLNGQLVQKHNETIELREECEELLFLLGLTEQQAMAIDVSLSQEEQLAERLKDLDIEEENQRFNQRSLQEEKSKLVIAEQDLARFLTKEPTEKERLAAEQWPRVSAQLAEAKAESKVQKSKAGQDRIVHFALLGLGLLVVAYGIIQSIVFLIVIGLAAIATGVWLFIKSGKSEELLTNYSDIIEKYGDKEHNYATIIRKVTEFDLQLDGLMSNVETIKKNINSLSSMESSSQAKKAYQQLLLEIGLSPNTRRTMVIELFEKLRKVHANHSRLLRIEDDIGKLEAQQKEWVNKAQLACGKDLAIEGLTASLRSELSVRKQKQDHWKKIKGEQIDLLEKLGRLQALQEQLEKEQQDLLIYANAQEVFDFYHLADKWEKKQDVEKSLELTKEQLKSIGEVKLRSSWAPEHAQQEIEQIQAQLTQLKAERNELLGEQADKQQLTQHLVSDTSYEEKLQQFEEKKAKFVDLAKQWSVNKAIVTAINQTMDELKEKKLPSVLMRAQLYFSKLTNGTYQELLINTTGYFEAKSQDGTYFPIAELSQATKEQAYLALRLSLAVSMKKSHPFPIIMDDAFVHFDRSRLQQVINLVKELQEEHQFIYFTCHEDMKQAWPNAQIIQLANMGRSVHS</sequence>
<dbReference type="AlphaFoldDB" id="A0A1B1RYF6"/>
<dbReference type="Proteomes" id="UP000053354">
    <property type="component" value="Chromosome"/>
</dbReference>
<dbReference type="PANTHER" id="PTHR41259">
    <property type="entry name" value="DOUBLE-STRAND BREAK REPAIR RAD50 ATPASE, PUTATIVE-RELATED"/>
    <property type="match status" value="1"/>
</dbReference>
<evidence type="ECO:0000259" key="3">
    <source>
        <dbReference type="Pfam" id="PF13514"/>
    </source>
</evidence>
<keyword evidence="5" id="KW-1185">Reference proteome</keyword>
<gene>
    <name evidence="4" type="ORF">I858_002740</name>
</gene>
<dbReference type="OrthoDB" id="9764467at2"/>
<evidence type="ECO:0000256" key="1">
    <source>
        <dbReference type="SAM" id="Coils"/>
    </source>
</evidence>
<feature type="domain" description="YhaN AAA" evidence="3">
    <location>
        <begin position="1"/>
        <end position="201"/>
    </location>
</feature>